<dbReference type="Gene3D" id="3.40.50.1110">
    <property type="entry name" value="SGNH hydrolase"/>
    <property type="match status" value="1"/>
</dbReference>
<dbReference type="InterPro" id="IPR036514">
    <property type="entry name" value="SGNH_hydro_sf"/>
</dbReference>
<dbReference type="EMBL" id="LFZW01000001">
    <property type="protein sequence ID" value="KMY51053.1"/>
    <property type="molecule type" value="Genomic_DNA"/>
</dbReference>
<dbReference type="CDD" id="cd00229">
    <property type="entry name" value="SGNH_hydrolase"/>
    <property type="match status" value="1"/>
</dbReference>
<keyword evidence="2" id="KW-1185">Reference proteome</keyword>
<dbReference type="PATRIC" id="fig|1679170.3.peg.3915"/>
<reference evidence="2" key="1">
    <citation type="submission" date="2015-07" db="EMBL/GenBank/DDBJ databases">
        <title>Genome sequencing project for genomic taxonomy and phylogenomics of Bacillus-like bacteria.</title>
        <authorList>
            <person name="Liu B."/>
            <person name="Wang J."/>
            <person name="Zhu Y."/>
            <person name="Liu G."/>
            <person name="Chen Q."/>
            <person name="Chen Z."/>
            <person name="Lan J."/>
            <person name="Che J."/>
            <person name="Ge C."/>
            <person name="Shi H."/>
            <person name="Pan Z."/>
            <person name="Liu X."/>
        </authorList>
    </citation>
    <scope>NUCLEOTIDE SEQUENCE [LARGE SCALE GENOMIC DNA]</scope>
    <source>
        <strain evidence="2">FJAT-27997</strain>
    </source>
</reference>
<gene>
    <name evidence="1" type="ORF">AC625_17215</name>
</gene>
<protein>
    <recommendedName>
        <fullName evidence="3">SGNH hydrolase-type esterase domain-containing protein</fullName>
    </recommendedName>
</protein>
<dbReference type="RefSeq" id="WP_049682405.1">
    <property type="nucleotide sequence ID" value="NZ_LFZW01000001.1"/>
</dbReference>
<evidence type="ECO:0000313" key="2">
    <source>
        <dbReference type="Proteomes" id="UP000037146"/>
    </source>
</evidence>
<dbReference type="SUPFAM" id="SSF52266">
    <property type="entry name" value="SGNH hydrolase"/>
    <property type="match status" value="1"/>
</dbReference>
<dbReference type="Proteomes" id="UP000037146">
    <property type="component" value="Unassembled WGS sequence"/>
</dbReference>
<dbReference type="AlphaFoldDB" id="A0A0K9GWQ1"/>
<evidence type="ECO:0008006" key="3">
    <source>
        <dbReference type="Google" id="ProtNLM"/>
    </source>
</evidence>
<dbReference type="OrthoDB" id="2451965at2"/>
<accession>A0A0K9GWQ1</accession>
<dbReference type="STRING" id="1679170.AC625_17215"/>
<proteinExistence type="predicted"/>
<organism evidence="1 2">
    <name type="scientific">Peribacillus loiseleuriae</name>
    <dbReference type="NCBI Taxonomy" id="1679170"/>
    <lineage>
        <taxon>Bacteria</taxon>
        <taxon>Bacillati</taxon>
        <taxon>Bacillota</taxon>
        <taxon>Bacilli</taxon>
        <taxon>Bacillales</taxon>
        <taxon>Bacillaceae</taxon>
        <taxon>Peribacillus</taxon>
    </lineage>
</organism>
<name>A0A0K9GWQ1_9BACI</name>
<evidence type="ECO:0000313" key="1">
    <source>
        <dbReference type="EMBL" id="KMY51053.1"/>
    </source>
</evidence>
<sequence>MKETYGEMIQVAVLHYALTSTIFVQQEKQQDLLAANADMIILEPFTLNDNGEVSTENSLVNITTIVTHVCASKPSTTFILQPPYPLFNAKFYPRQIDALQTYAEDKKLPYLNHWQAWPDDHSKQLKVYLIEELSAPNEAGYHIWSSYVIDYLIAKP</sequence>
<comment type="caution">
    <text evidence="1">The sequence shown here is derived from an EMBL/GenBank/DDBJ whole genome shotgun (WGS) entry which is preliminary data.</text>
</comment>